<evidence type="ECO:0008006" key="2">
    <source>
        <dbReference type="Google" id="ProtNLM"/>
    </source>
</evidence>
<dbReference type="Pfam" id="PF11848">
    <property type="entry name" value="DUF3368"/>
    <property type="match status" value="1"/>
</dbReference>
<accession>A0A0F9LD91</accession>
<dbReference type="EMBL" id="LAZR01007444">
    <property type="protein sequence ID" value="KKM85221.1"/>
    <property type="molecule type" value="Genomic_DNA"/>
</dbReference>
<comment type="caution">
    <text evidence="1">The sequence shown here is derived from an EMBL/GenBank/DDBJ whole genome shotgun (WGS) entry which is preliminary data.</text>
</comment>
<organism evidence="1">
    <name type="scientific">marine sediment metagenome</name>
    <dbReference type="NCBI Taxonomy" id="412755"/>
    <lineage>
        <taxon>unclassified sequences</taxon>
        <taxon>metagenomes</taxon>
        <taxon>ecological metagenomes</taxon>
    </lineage>
</organism>
<reference evidence="1" key="1">
    <citation type="journal article" date="2015" name="Nature">
        <title>Complex archaea that bridge the gap between prokaryotes and eukaryotes.</title>
        <authorList>
            <person name="Spang A."/>
            <person name="Saw J.H."/>
            <person name="Jorgensen S.L."/>
            <person name="Zaremba-Niedzwiedzka K."/>
            <person name="Martijn J."/>
            <person name="Lind A.E."/>
            <person name="van Eijk R."/>
            <person name="Schleper C."/>
            <person name="Guy L."/>
            <person name="Ettema T.J."/>
        </authorList>
    </citation>
    <scope>NUCLEOTIDE SEQUENCE</scope>
</reference>
<gene>
    <name evidence="1" type="ORF">LCGC14_1291170</name>
</gene>
<sequence>MLGLLLKVFKHVMIPQAVYFESVEQGRKLKKMDAFLVEKRIKDGNIIVEKVNNVAEKENLMKNFNMHEGESESLILYSEKKADLLGTDDYKFKRIFLE</sequence>
<proteinExistence type="predicted"/>
<protein>
    <recommendedName>
        <fullName evidence="2">PIN domain-containing protein</fullName>
    </recommendedName>
</protein>
<dbReference type="InterPro" id="IPR021799">
    <property type="entry name" value="PIN-like_prokaryotic"/>
</dbReference>
<dbReference type="AlphaFoldDB" id="A0A0F9LD91"/>
<evidence type="ECO:0000313" key="1">
    <source>
        <dbReference type="EMBL" id="KKM85221.1"/>
    </source>
</evidence>
<name>A0A0F9LD91_9ZZZZ</name>